<reference evidence="1 2" key="1">
    <citation type="submission" date="2019-03" db="EMBL/GenBank/DDBJ databases">
        <authorList>
            <person name="Kox A.R. M."/>
        </authorList>
    </citation>
    <scope>NUCLEOTIDE SEQUENCE [LARGE SCALE GENOMIC DNA]</scope>
    <source>
        <strain evidence="1">MTUNDRAET4 annotated genome</strain>
    </source>
</reference>
<evidence type="ECO:0000313" key="2">
    <source>
        <dbReference type="Proteomes" id="UP000294360"/>
    </source>
</evidence>
<name>A0A4U8YYZ6_METTU</name>
<dbReference type="KEGG" id="mtun:MTUNDRAET4_1963"/>
<proteinExistence type="predicted"/>
<gene>
    <name evidence="1" type="ORF">MTUNDRAET4_1963</name>
</gene>
<accession>A0A4U8YYZ6</accession>
<evidence type="ECO:0000313" key="1">
    <source>
        <dbReference type="EMBL" id="VFU08856.1"/>
    </source>
</evidence>
<organism evidence="1 2">
    <name type="scientific">Methylocella tundrae</name>
    <dbReference type="NCBI Taxonomy" id="227605"/>
    <lineage>
        <taxon>Bacteria</taxon>
        <taxon>Pseudomonadati</taxon>
        <taxon>Pseudomonadota</taxon>
        <taxon>Alphaproteobacteria</taxon>
        <taxon>Hyphomicrobiales</taxon>
        <taxon>Beijerinckiaceae</taxon>
        <taxon>Methylocella</taxon>
    </lineage>
</organism>
<dbReference type="EMBL" id="LR536450">
    <property type="protein sequence ID" value="VFU08856.1"/>
    <property type="molecule type" value="Genomic_DNA"/>
</dbReference>
<protein>
    <submittedName>
        <fullName evidence="1">Uncharacterized protein</fullName>
    </submittedName>
</protein>
<dbReference type="AlphaFoldDB" id="A0A4U8YYZ6"/>
<sequence>MFLNKRSRWTIEREEADLVLDFTFPRARRRCAGDGIDEMVRAHLDEVTIVLPVLTDENRLHSSPHVFEKIIDVQRELRD</sequence>
<dbReference type="Proteomes" id="UP000294360">
    <property type="component" value="Chromosome"/>
</dbReference>